<gene>
    <name evidence="3" type="ORF">LEA_13229</name>
</gene>
<protein>
    <recommendedName>
        <fullName evidence="2">IPT/TIG domain-containing protein</fullName>
    </recommendedName>
</protein>
<sequence length="129" mass="13830">MDVEDVTVSSVRKNTSNNTLTVYGANFTKNTKIFVNGNKVPTTFLTSNLITTSLDNVQNGDTITVNILGSKSLLLRAGTGEVVYEDPDIVPETEDPTEIPDTTATEMKNTETESSETGSSETTSKTDSS</sequence>
<feature type="domain" description="IPT/TIG" evidence="2">
    <location>
        <begin position="16"/>
        <end position="70"/>
    </location>
</feature>
<dbReference type="AlphaFoldDB" id="K1TKD3"/>
<comment type="caution">
    <text evidence="3">The sequence shown here is derived from an EMBL/GenBank/DDBJ whole genome shotgun (WGS) entry which is preliminary data.</text>
</comment>
<reference evidence="3" key="1">
    <citation type="journal article" date="2013" name="Environ. Microbiol.">
        <title>Microbiota from the distal guts of lean and obese adolescents exhibit partial functional redundancy besides clear differences in community structure.</title>
        <authorList>
            <person name="Ferrer M."/>
            <person name="Ruiz A."/>
            <person name="Lanza F."/>
            <person name="Haange S.B."/>
            <person name="Oberbach A."/>
            <person name="Till H."/>
            <person name="Bargiela R."/>
            <person name="Campoy C."/>
            <person name="Segura M.T."/>
            <person name="Richter M."/>
            <person name="von Bergen M."/>
            <person name="Seifert J."/>
            <person name="Suarez A."/>
        </authorList>
    </citation>
    <scope>NUCLEOTIDE SEQUENCE</scope>
</reference>
<dbReference type="InterPro" id="IPR002909">
    <property type="entry name" value="IPT_dom"/>
</dbReference>
<dbReference type="Pfam" id="PF01833">
    <property type="entry name" value="TIG"/>
    <property type="match status" value="1"/>
</dbReference>
<feature type="region of interest" description="Disordered" evidence="1">
    <location>
        <begin position="85"/>
        <end position="129"/>
    </location>
</feature>
<accession>K1TKD3</accession>
<dbReference type="Gene3D" id="2.60.40.10">
    <property type="entry name" value="Immunoglobulins"/>
    <property type="match status" value="1"/>
</dbReference>
<feature type="non-terminal residue" evidence="3">
    <location>
        <position position="129"/>
    </location>
</feature>
<dbReference type="EMBL" id="AJWY01008974">
    <property type="protein sequence ID" value="EKC59696.1"/>
    <property type="molecule type" value="Genomic_DNA"/>
</dbReference>
<feature type="compositionally biased region" description="Acidic residues" evidence="1">
    <location>
        <begin position="85"/>
        <end position="98"/>
    </location>
</feature>
<name>K1TKD3_9ZZZZ</name>
<feature type="compositionally biased region" description="Low complexity" evidence="1">
    <location>
        <begin position="115"/>
        <end position="129"/>
    </location>
</feature>
<evidence type="ECO:0000259" key="2">
    <source>
        <dbReference type="Pfam" id="PF01833"/>
    </source>
</evidence>
<evidence type="ECO:0000313" key="3">
    <source>
        <dbReference type="EMBL" id="EKC59696.1"/>
    </source>
</evidence>
<evidence type="ECO:0000256" key="1">
    <source>
        <dbReference type="SAM" id="MobiDB-lite"/>
    </source>
</evidence>
<dbReference type="SUPFAM" id="SSF81296">
    <property type="entry name" value="E set domains"/>
    <property type="match status" value="1"/>
</dbReference>
<dbReference type="InterPro" id="IPR014756">
    <property type="entry name" value="Ig_E-set"/>
</dbReference>
<organism evidence="3">
    <name type="scientific">human gut metagenome</name>
    <dbReference type="NCBI Taxonomy" id="408170"/>
    <lineage>
        <taxon>unclassified sequences</taxon>
        <taxon>metagenomes</taxon>
        <taxon>organismal metagenomes</taxon>
    </lineage>
</organism>
<proteinExistence type="predicted"/>
<dbReference type="InterPro" id="IPR013783">
    <property type="entry name" value="Ig-like_fold"/>
</dbReference>